<feature type="compositionally biased region" description="Low complexity" evidence="1">
    <location>
        <begin position="192"/>
        <end position="203"/>
    </location>
</feature>
<evidence type="ECO:0000313" key="2">
    <source>
        <dbReference type="EMBL" id="KAJ1718028.1"/>
    </source>
</evidence>
<sequence>MEAPPAKRARHSDMAITVNSNYLGLQHLGHSFAQHQHPGSGGHGDFLLSSEIAQLASGMRFDSASNQEVTASLSAQSGHTIPAQSLVGVAAPDPLRVGANHPGYLRHDEPALVPASFALPTSADGSAYAAAMAAAVAAARTSMPQSQYAALGALNVPSLPAAPQAYAVPHMDHGPPLGPRMAEMQHPLPTMASASSSAIAGSIPPQPSDCQAHYGPVSGSSRR</sequence>
<dbReference type="EMBL" id="JANBOI010004010">
    <property type="protein sequence ID" value="KAJ1718028.1"/>
    <property type="molecule type" value="Genomic_DNA"/>
</dbReference>
<evidence type="ECO:0000256" key="1">
    <source>
        <dbReference type="SAM" id="MobiDB-lite"/>
    </source>
</evidence>
<name>A0A9W7XT60_9FUNG</name>
<organism evidence="2 3">
    <name type="scientific">Coemansia biformis</name>
    <dbReference type="NCBI Taxonomy" id="1286918"/>
    <lineage>
        <taxon>Eukaryota</taxon>
        <taxon>Fungi</taxon>
        <taxon>Fungi incertae sedis</taxon>
        <taxon>Zoopagomycota</taxon>
        <taxon>Kickxellomycotina</taxon>
        <taxon>Kickxellomycetes</taxon>
        <taxon>Kickxellales</taxon>
        <taxon>Kickxellaceae</taxon>
        <taxon>Coemansia</taxon>
    </lineage>
</organism>
<gene>
    <name evidence="2" type="ORF">LPJ61_006931</name>
</gene>
<dbReference type="AlphaFoldDB" id="A0A9W7XT60"/>
<evidence type="ECO:0000313" key="3">
    <source>
        <dbReference type="Proteomes" id="UP001143981"/>
    </source>
</evidence>
<proteinExistence type="predicted"/>
<dbReference type="Proteomes" id="UP001143981">
    <property type="component" value="Unassembled WGS sequence"/>
</dbReference>
<feature type="region of interest" description="Disordered" evidence="1">
    <location>
        <begin position="191"/>
        <end position="223"/>
    </location>
</feature>
<protein>
    <submittedName>
        <fullName evidence="2">Uncharacterized protein</fullName>
    </submittedName>
</protein>
<reference evidence="2" key="1">
    <citation type="submission" date="2022-07" db="EMBL/GenBank/DDBJ databases">
        <title>Phylogenomic reconstructions and comparative analyses of Kickxellomycotina fungi.</title>
        <authorList>
            <person name="Reynolds N.K."/>
            <person name="Stajich J.E."/>
            <person name="Barry K."/>
            <person name="Grigoriev I.V."/>
            <person name="Crous P."/>
            <person name="Smith M.E."/>
        </authorList>
    </citation>
    <scope>NUCLEOTIDE SEQUENCE</scope>
    <source>
        <strain evidence="2">BCRC 34381</strain>
    </source>
</reference>
<keyword evidence="3" id="KW-1185">Reference proteome</keyword>
<accession>A0A9W7XT60</accession>
<comment type="caution">
    <text evidence="2">The sequence shown here is derived from an EMBL/GenBank/DDBJ whole genome shotgun (WGS) entry which is preliminary data.</text>
</comment>